<dbReference type="EMBL" id="CP016540">
    <property type="protein sequence ID" value="ANU26363.1"/>
    <property type="molecule type" value="Genomic_DNA"/>
</dbReference>
<evidence type="ECO:0000256" key="1">
    <source>
        <dbReference type="SAM" id="Phobius"/>
    </source>
</evidence>
<organism evidence="2 3">
    <name type="scientific">Planococcus versutus</name>
    <dbReference type="NCBI Taxonomy" id="1302659"/>
    <lineage>
        <taxon>Bacteria</taxon>
        <taxon>Bacillati</taxon>
        <taxon>Bacillota</taxon>
        <taxon>Bacilli</taxon>
        <taxon>Bacillales</taxon>
        <taxon>Caryophanaceae</taxon>
        <taxon>Planococcus</taxon>
    </lineage>
</organism>
<dbReference type="Proteomes" id="UP000053354">
    <property type="component" value="Chromosome"/>
</dbReference>
<dbReference type="AlphaFoldDB" id="A0A1B1RZJ4"/>
<evidence type="ECO:0000313" key="2">
    <source>
        <dbReference type="EMBL" id="ANU26363.1"/>
    </source>
</evidence>
<dbReference type="InterPro" id="IPR035167">
    <property type="entry name" value="DUF5316"/>
</dbReference>
<protein>
    <submittedName>
        <fullName evidence="2">Uncharacterized protein</fullName>
    </submittedName>
</protein>
<feature type="transmembrane region" description="Helical" evidence="1">
    <location>
        <begin position="28"/>
        <end position="47"/>
    </location>
</feature>
<accession>A0A1B1RZJ4</accession>
<sequence length="94" mass="10266">MKFFLTGTVIALIGVLVAYLVNDWSLVYIISGIVAGVFLIWGVLALGTGKNKSTRTTSSEKRREKQQRVTKMKNAVMVAVPNIIAVIVNLVMIS</sequence>
<proteinExistence type="predicted"/>
<evidence type="ECO:0000313" key="3">
    <source>
        <dbReference type="Proteomes" id="UP000053354"/>
    </source>
</evidence>
<dbReference type="STRING" id="1302659.I858_004860"/>
<reference evidence="2" key="1">
    <citation type="submission" date="2016-10" db="EMBL/GenBank/DDBJ databases">
        <authorList>
            <person name="See-Too W.S."/>
        </authorList>
    </citation>
    <scope>NUCLEOTIDE SEQUENCE</scope>
    <source>
        <strain evidence="2">L10.15</strain>
    </source>
</reference>
<keyword evidence="1" id="KW-1133">Transmembrane helix</keyword>
<gene>
    <name evidence="2" type="ORF">I858_004860</name>
</gene>
<feature type="transmembrane region" description="Helical" evidence="1">
    <location>
        <begin position="75"/>
        <end position="93"/>
    </location>
</feature>
<dbReference type="KEGG" id="pll:I858_004860"/>
<name>A0A1B1RZJ4_9BACL</name>
<dbReference type="RefSeq" id="WP_049694440.1">
    <property type="nucleotide sequence ID" value="NZ_CP016540.2"/>
</dbReference>
<keyword evidence="3" id="KW-1185">Reference proteome</keyword>
<keyword evidence="1" id="KW-0812">Transmembrane</keyword>
<dbReference type="OrthoDB" id="2428324at2"/>
<dbReference type="Pfam" id="PF17247">
    <property type="entry name" value="DUF5316"/>
    <property type="match status" value="1"/>
</dbReference>
<keyword evidence="1" id="KW-0472">Membrane</keyword>